<feature type="transmembrane region" description="Helical" evidence="13">
    <location>
        <begin position="43"/>
        <end position="76"/>
    </location>
</feature>
<feature type="transmembrane region" description="Helical" evidence="13">
    <location>
        <begin position="15"/>
        <end position="36"/>
    </location>
</feature>
<name>A0ABW9UV91_CHLPH</name>
<gene>
    <name evidence="16" type="primary">feoB</name>
    <name evidence="16" type="ORF">GJ685_06690</name>
</gene>
<feature type="domain" description="Ferrous iron transport protein B C-terminal" evidence="14">
    <location>
        <begin position="164"/>
        <end position="216"/>
    </location>
</feature>
<dbReference type="Pfam" id="PF07664">
    <property type="entry name" value="FeoB_C"/>
    <property type="match status" value="1"/>
</dbReference>
<feature type="transmembrane region" description="Helical" evidence="13">
    <location>
        <begin position="391"/>
        <end position="412"/>
    </location>
</feature>
<keyword evidence="2 13" id="KW-0813">Transport</keyword>
<comment type="caution">
    <text evidence="16">The sequence shown here is derived from an EMBL/GenBank/DDBJ whole genome shotgun (WGS) entry which is preliminary data.</text>
</comment>
<dbReference type="RefSeq" id="WP_160460188.1">
    <property type="nucleotide sequence ID" value="NZ_WUBZ01000019.1"/>
</dbReference>
<feature type="non-terminal residue" evidence="16">
    <location>
        <position position="1"/>
    </location>
</feature>
<keyword evidence="11 13" id="KW-0472">Membrane</keyword>
<dbReference type="PANTHER" id="PTHR43185">
    <property type="entry name" value="FERROUS IRON TRANSPORT PROTEIN B"/>
    <property type="match status" value="1"/>
</dbReference>
<evidence type="ECO:0000256" key="12">
    <source>
        <dbReference type="NCBIfam" id="TIGR00437"/>
    </source>
</evidence>
<sequence length="485" mass="51257">MYLMFLFTINVGGSFIDFFDITAGALFVDGLGILLAAAGSPEWLTAILSTGLGGALQTMATFIPPIAFMFMFLSVLEDSGYMSRAAYVMDRGMRAIGLPGKAFIPLLVGFGCNVPAIMAARTMSDRRDRIMTIMMVPFMSCGARMPVFALFAVAFFPSGGQNLVFLLYLMGIAVAIMTGFILKSTLLKGDVSPFIMEMPPWRMPSFKGVFLRVWDRLQSFIVKAGQVLVPVIMVLSLMNSIGTDGSFGNEDSENSVLSATGKAISPVFAPFGVSEDNWPAAVGLFTGVFAKEAVVGTLDNLYSRMDARAAADVPETGDAGGEEEAFSLVGSLGEALATIPENLSGIAGSLLDPLGISVGDVSDSGAFAEEQEIGSTIFGSMITLFDGTAGAFAYLVFILLYFPCVAAIAAVYRETNLAWTLFAGAWTTGLAWIFAVLAYQIGTFSAHPASSAAWVAGMAAVLAGIVVLMYLAGNGWFAKSRSGLK</sequence>
<keyword evidence="6" id="KW-0547">Nucleotide-binding</keyword>
<evidence type="ECO:0000256" key="1">
    <source>
        <dbReference type="ARBA" id="ARBA00004651"/>
    </source>
</evidence>
<dbReference type="EMBL" id="WUBZ01000019">
    <property type="protein sequence ID" value="MWV54751.1"/>
    <property type="molecule type" value="Genomic_DNA"/>
</dbReference>
<evidence type="ECO:0000256" key="10">
    <source>
        <dbReference type="ARBA" id="ARBA00023134"/>
    </source>
</evidence>
<evidence type="ECO:0000313" key="16">
    <source>
        <dbReference type="EMBL" id="MWV54751.1"/>
    </source>
</evidence>
<evidence type="ECO:0000256" key="3">
    <source>
        <dbReference type="ARBA" id="ARBA00022475"/>
    </source>
</evidence>
<dbReference type="NCBIfam" id="TIGR00437">
    <property type="entry name" value="feoB"/>
    <property type="match status" value="1"/>
</dbReference>
<evidence type="ECO:0000256" key="6">
    <source>
        <dbReference type="ARBA" id="ARBA00022741"/>
    </source>
</evidence>
<evidence type="ECO:0000259" key="14">
    <source>
        <dbReference type="Pfam" id="PF07664"/>
    </source>
</evidence>
<evidence type="ECO:0000256" key="11">
    <source>
        <dbReference type="ARBA" id="ARBA00023136"/>
    </source>
</evidence>
<evidence type="ECO:0000313" key="17">
    <source>
        <dbReference type="Proteomes" id="UP000489351"/>
    </source>
</evidence>
<evidence type="ECO:0000256" key="9">
    <source>
        <dbReference type="ARBA" id="ARBA00023065"/>
    </source>
</evidence>
<dbReference type="Pfam" id="PF07670">
    <property type="entry name" value="Gate"/>
    <property type="match status" value="2"/>
</dbReference>
<keyword evidence="5 13" id="KW-0812">Transmembrane</keyword>
<evidence type="ECO:0000256" key="5">
    <source>
        <dbReference type="ARBA" id="ARBA00022692"/>
    </source>
</evidence>
<feature type="domain" description="Nucleoside transporter/FeoB GTPase Gate" evidence="15">
    <location>
        <begin position="61"/>
        <end position="152"/>
    </location>
</feature>
<protein>
    <recommendedName>
        <fullName evidence="12 13">Ferrous iron transport protein B</fullName>
    </recommendedName>
</protein>
<feature type="transmembrane region" description="Helical" evidence="13">
    <location>
        <begin position="419"/>
        <end position="441"/>
    </location>
</feature>
<comment type="function">
    <text evidence="13">Probable transporter of a GTP-driven Fe(2+) uptake system.</text>
</comment>
<evidence type="ECO:0000256" key="13">
    <source>
        <dbReference type="RuleBase" id="RU362098"/>
    </source>
</evidence>
<dbReference type="InterPro" id="IPR011640">
    <property type="entry name" value="Fe2_transport_prot_B_C"/>
</dbReference>
<keyword evidence="9" id="KW-0406">Ion transport</keyword>
<evidence type="ECO:0000256" key="2">
    <source>
        <dbReference type="ARBA" id="ARBA00022448"/>
    </source>
</evidence>
<feature type="domain" description="Nucleoside transporter/FeoB GTPase Gate" evidence="15">
    <location>
        <begin position="228"/>
        <end position="416"/>
    </location>
</feature>
<proteinExistence type="inferred from homology"/>
<comment type="subcellular location">
    <subcellularLocation>
        <location evidence="13">Cell inner membrane</location>
        <topology evidence="13">Multi-pass membrane protein</topology>
    </subcellularLocation>
    <subcellularLocation>
        <location evidence="1">Cell membrane</location>
        <topology evidence="1">Multi-pass membrane protein</topology>
    </subcellularLocation>
</comment>
<feature type="transmembrane region" description="Helical" evidence="13">
    <location>
        <begin position="453"/>
        <end position="477"/>
    </location>
</feature>
<reference evidence="16 17" key="1">
    <citation type="submission" date="2019-11" db="EMBL/GenBank/DDBJ databases">
        <title>Green- and brown-colored morphotypes of Chlorobia in the stratified aquatic ecosystems of Kandalaksha Gulf (White Sea): A model for study of the accessory genome evolution.</title>
        <authorList>
            <person name="Grouzdev D.S."/>
        </authorList>
    </citation>
    <scope>NUCLEOTIDE SEQUENCE [LARGE SCALE GENOMIC DNA]</scope>
    <source>
        <strain evidence="16 17">ZM</strain>
    </source>
</reference>
<feature type="transmembrane region" description="Helical" evidence="13">
    <location>
        <begin position="163"/>
        <end position="182"/>
    </location>
</feature>
<organism evidence="16 17">
    <name type="scientific">Chlorobium phaeovibrioides</name>
    <dbReference type="NCBI Taxonomy" id="1094"/>
    <lineage>
        <taxon>Bacteria</taxon>
        <taxon>Pseudomonadati</taxon>
        <taxon>Chlorobiota</taxon>
        <taxon>Chlorobiia</taxon>
        <taxon>Chlorobiales</taxon>
        <taxon>Chlorobiaceae</taxon>
        <taxon>Chlorobium/Pelodictyon group</taxon>
        <taxon>Chlorobium</taxon>
    </lineage>
</organism>
<dbReference type="InterPro" id="IPR050860">
    <property type="entry name" value="FeoB_GTPase"/>
</dbReference>
<evidence type="ECO:0000256" key="7">
    <source>
        <dbReference type="ARBA" id="ARBA00022989"/>
    </source>
</evidence>
<keyword evidence="10 13" id="KW-0342">GTP-binding</keyword>
<keyword evidence="7 13" id="KW-1133">Transmembrane helix</keyword>
<dbReference type="InterPro" id="IPR003373">
    <property type="entry name" value="Fe2_transport_prot-B"/>
</dbReference>
<keyword evidence="8 13" id="KW-0408">Iron</keyword>
<evidence type="ECO:0000259" key="15">
    <source>
        <dbReference type="Pfam" id="PF07670"/>
    </source>
</evidence>
<dbReference type="InterPro" id="IPR011642">
    <property type="entry name" value="Gate_dom"/>
</dbReference>
<keyword evidence="3" id="KW-1003">Cell membrane</keyword>
<evidence type="ECO:0000256" key="4">
    <source>
        <dbReference type="ARBA" id="ARBA00022496"/>
    </source>
</evidence>
<comment type="similarity">
    <text evidence="13">Belongs to the TRAFAC class TrmE-Era-EngA-EngB-Septin-like GTPase superfamily. FeoB GTPase (TC 9.A.8) family.</text>
</comment>
<keyword evidence="17" id="KW-1185">Reference proteome</keyword>
<feature type="transmembrane region" description="Helical" evidence="13">
    <location>
        <begin position="132"/>
        <end position="157"/>
    </location>
</feature>
<dbReference type="PANTHER" id="PTHR43185:SF1">
    <property type="entry name" value="FE(2+) TRANSPORTER FEOB"/>
    <property type="match status" value="1"/>
</dbReference>
<dbReference type="Proteomes" id="UP000489351">
    <property type="component" value="Unassembled WGS sequence"/>
</dbReference>
<accession>A0ABW9UV91</accession>
<keyword evidence="4 13" id="KW-0410">Iron transport</keyword>
<feature type="transmembrane region" description="Helical" evidence="13">
    <location>
        <begin position="96"/>
        <end position="120"/>
    </location>
</feature>
<evidence type="ECO:0000256" key="8">
    <source>
        <dbReference type="ARBA" id="ARBA00023004"/>
    </source>
</evidence>